<dbReference type="RefSeq" id="WP_146349662.1">
    <property type="nucleotide sequence ID" value="NZ_VOBR01000003.1"/>
</dbReference>
<dbReference type="Proteomes" id="UP000316639">
    <property type="component" value="Unassembled WGS sequence"/>
</dbReference>
<dbReference type="PANTHER" id="PTHR47432:SF1">
    <property type="entry name" value="CELL WALL ASSEMBLY REGULATOR SMI1"/>
    <property type="match status" value="1"/>
</dbReference>
<dbReference type="SUPFAM" id="SSF160631">
    <property type="entry name" value="SMI1/KNR4-like"/>
    <property type="match status" value="1"/>
</dbReference>
<proteinExistence type="predicted"/>
<accession>A0A563F0H3</accession>
<comment type="caution">
    <text evidence="2">The sequence shown here is derived from an EMBL/GenBank/DDBJ whole genome shotgun (WGS) entry which is preliminary data.</text>
</comment>
<dbReference type="EMBL" id="VOBR01000003">
    <property type="protein sequence ID" value="TWP53251.1"/>
    <property type="molecule type" value="Genomic_DNA"/>
</dbReference>
<dbReference type="InterPro" id="IPR037883">
    <property type="entry name" value="Knr4/Smi1-like_sf"/>
</dbReference>
<sequence length="202" mass="22620">MTAVTESWARIDAWLREHAPATFAKLAPPADQAEIARVQDEMELKFPQDLVDSLLCHDGMADYSDIYVLPEHYPLLSVAQILEHWHDNGVINGQHDDQASETQWFHPRWIPIASIEGDSQIIDTRDGRLGEHFSDQGGYFGPGTWTSLRAYLSATAEALLNGTDVKGRYPHVDENGEVLWVELADTEGWGRTLNRLPAEVSA</sequence>
<name>A0A563F0H3_9PSEU</name>
<reference evidence="2 3" key="1">
    <citation type="submission" date="2019-07" db="EMBL/GenBank/DDBJ databases">
        <title>Lentzea xizangensis sp. nov., isolated from Qinghai-Tibetan Plateau Soils.</title>
        <authorList>
            <person name="Huang J."/>
        </authorList>
    </citation>
    <scope>NUCLEOTIDE SEQUENCE [LARGE SCALE GENOMIC DNA]</scope>
    <source>
        <strain evidence="2 3">FXJ1.1311</strain>
    </source>
</reference>
<protein>
    <recommendedName>
        <fullName evidence="1">Knr4/Smi1-like domain-containing protein</fullName>
    </recommendedName>
</protein>
<evidence type="ECO:0000313" key="2">
    <source>
        <dbReference type="EMBL" id="TWP53251.1"/>
    </source>
</evidence>
<dbReference type="SMART" id="SM00860">
    <property type="entry name" value="SMI1_KNR4"/>
    <property type="match status" value="1"/>
</dbReference>
<organism evidence="2 3">
    <name type="scientific">Lentzea tibetensis</name>
    <dbReference type="NCBI Taxonomy" id="2591470"/>
    <lineage>
        <taxon>Bacteria</taxon>
        <taxon>Bacillati</taxon>
        <taxon>Actinomycetota</taxon>
        <taxon>Actinomycetes</taxon>
        <taxon>Pseudonocardiales</taxon>
        <taxon>Pseudonocardiaceae</taxon>
        <taxon>Lentzea</taxon>
    </lineage>
</organism>
<evidence type="ECO:0000259" key="1">
    <source>
        <dbReference type="SMART" id="SM00860"/>
    </source>
</evidence>
<dbReference type="Pfam" id="PF09346">
    <property type="entry name" value="SMI1_KNR4"/>
    <property type="match status" value="1"/>
</dbReference>
<keyword evidence="3" id="KW-1185">Reference proteome</keyword>
<feature type="domain" description="Knr4/Smi1-like" evidence="1">
    <location>
        <begin position="29"/>
        <end position="154"/>
    </location>
</feature>
<dbReference type="OrthoDB" id="3287229at2"/>
<dbReference type="AlphaFoldDB" id="A0A563F0H3"/>
<evidence type="ECO:0000313" key="3">
    <source>
        <dbReference type="Proteomes" id="UP000316639"/>
    </source>
</evidence>
<dbReference type="Gene3D" id="3.40.1580.10">
    <property type="entry name" value="SMI1/KNR4-like"/>
    <property type="match status" value="1"/>
</dbReference>
<gene>
    <name evidence="2" type="ORF">FKR81_04585</name>
</gene>
<dbReference type="InterPro" id="IPR051873">
    <property type="entry name" value="KNR4/SMI1_regulator"/>
</dbReference>
<dbReference type="InterPro" id="IPR018958">
    <property type="entry name" value="Knr4/Smi1-like_dom"/>
</dbReference>
<dbReference type="PANTHER" id="PTHR47432">
    <property type="entry name" value="CELL WALL ASSEMBLY REGULATOR SMI1"/>
    <property type="match status" value="1"/>
</dbReference>